<dbReference type="PANTHER" id="PTHR45947">
    <property type="entry name" value="SULFOQUINOVOSYL TRANSFERASE SQD2"/>
    <property type="match status" value="1"/>
</dbReference>
<keyword evidence="2" id="KW-0808">Transferase</keyword>
<organism evidence="2 3">
    <name type="scientific">Nostoc piscinale CENA21</name>
    <dbReference type="NCBI Taxonomy" id="224013"/>
    <lineage>
        <taxon>Bacteria</taxon>
        <taxon>Bacillati</taxon>
        <taxon>Cyanobacteriota</taxon>
        <taxon>Cyanophyceae</taxon>
        <taxon>Nostocales</taxon>
        <taxon>Nostocaceae</taxon>
        <taxon>Nostoc</taxon>
    </lineage>
</organism>
<dbReference type="EMBL" id="CP012036">
    <property type="protein sequence ID" value="ALF54788.1"/>
    <property type="molecule type" value="Genomic_DNA"/>
</dbReference>
<evidence type="ECO:0000313" key="3">
    <source>
        <dbReference type="Proteomes" id="UP000062645"/>
    </source>
</evidence>
<dbReference type="RefSeq" id="WP_062295339.1">
    <property type="nucleotide sequence ID" value="NZ_CP012036.1"/>
</dbReference>
<reference evidence="2 3" key="2">
    <citation type="journal article" date="2016" name="Genome Announc.">
        <title>Draft Genome Sequence of the N2-Fixing Cyanobacterium Nostoc piscinale CENA21, Isolated from the Brazilian Amazon Floodplain.</title>
        <authorList>
            <person name="Leao T."/>
            <person name="Guimaraes P.I."/>
            <person name="de Melo A.G."/>
            <person name="Ramos R.T."/>
            <person name="Leao P.N."/>
            <person name="Silva A."/>
            <person name="Fiore M.F."/>
            <person name="Schneider M.P."/>
        </authorList>
    </citation>
    <scope>NUCLEOTIDE SEQUENCE [LARGE SCALE GENOMIC DNA]</scope>
    <source>
        <strain evidence="2 3">CENA21</strain>
    </source>
</reference>
<evidence type="ECO:0000313" key="2">
    <source>
        <dbReference type="EMBL" id="ALF54788.1"/>
    </source>
</evidence>
<keyword evidence="3" id="KW-1185">Reference proteome</keyword>
<dbReference type="InterPro" id="IPR001296">
    <property type="entry name" value="Glyco_trans_1"/>
</dbReference>
<feature type="domain" description="Glycosyl transferase family 1" evidence="1">
    <location>
        <begin position="217"/>
        <end position="380"/>
    </location>
</feature>
<dbReference type="Pfam" id="PF00534">
    <property type="entry name" value="Glycos_transf_1"/>
    <property type="match status" value="1"/>
</dbReference>
<dbReference type="CDD" id="cd03801">
    <property type="entry name" value="GT4_PimA-like"/>
    <property type="match status" value="1"/>
</dbReference>
<dbReference type="Gene3D" id="3.40.50.2000">
    <property type="entry name" value="Glycogen Phosphorylase B"/>
    <property type="match status" value="2"/>
</dbReference>
<evidence type="ECO:0000259" key="1">
    <source>
        <dbReference type="Pfam" id="PF00534"/>
    </source>
</evidence>
<name>A0A0M5MHF8_9NOSO</name>
<gene>
    <name evidence="2" type="ORF">ACX27_21290</name>
</gene>
<protein>
    <submittedName>
        <fullName evidence="2">Glycosyl transferase family 1</fullName>
    </submittedName>
</protein>
<sequence length="417" mass="46980">MKVLVSAYACRPNMGSDPGIGWNTINELAKKHQVWVLTRKDNYPFIEAEIKPKSIPGLEFIYFDLPGAEYWKKGVGLIYLHYYLWQIQAYFVGRKLHNNIGFNIVHHVSYVTYNYPSFLSFLPVPFIWGPVGGGESAPRTFWQDFHLRGKIYEVIRNLIRWTREKDPFVSFTAKKSFLAWGMTQDTAEKLKKLGAANVKVFSPVGLSQQEIDCLAQSSLTKTAPVIFLSIGRLLHWKGFYLGLKAFAQANLTDAEYWIIGDGPDLKYLQALTEKLGITQQVKFWGKLPREKIFQLLGESHVLVHPSLHESGGFVCMEAMAAGRPVICLDLGGPALQVVEETGFKISAHTPEQTVRDLATAMTCLAQNNELRLRMGSVARKLARENFSWEVKSQVLAQTYAEILTSPESLTSSSAIQL</sequence>
<dbReference type="OrthoDB" id="9775208at2"/>
<dbReference type="SUPFAM" id="SSF53756">
    <property type="entry name" value="UDP-Glycosyltransferase/glycogen phosphorylase"/>
    <property type="match status" value="1"/>
</dbReference>
<dbReference type="InterPro" id="IPR050194">
    <property type="entry name" value="Glycosyltransferase_grp1"/>
</dbReference>
<accession>A0A0M5MHF8</accession>
<dbReference type="GO" id="GO:0016757">
    <property type="term" value="F:glycosyltransferase activity"/>
    <property type="evidence" value="ECO:0007669"/>
    <property type="project" value="InterPro"/>
</dbReference>
<dbReference type="PANTHER" id="PTHR45947:SF3">
    <property type="entry name" value="SULFOQUINOVOSYL TRANSFERASE SQD2"/>
    <property type="match status" value="1"/>
</dbReference>
<dbReference type="PATRIC" id="fig|224013.5.peg.5108"/>
<dbReference type="AlphaFoldDB" id="A0A0M5MHF8"/>
<dbReference type="Proteomes" id="UP000062645">
    <property type="component" value="Chromosome"/>
</dbReference>
<dbReference type="KEGG" id="npz:ACX27_21290"/>
<dbReference type="STRING" id="224013.ACX27_21290"/>
<reference evidence="3" key="1">
    <citation type="submission" date="2015-07" db="EMBL/GenBank/DDBJ databases">
        <title>Genome Of Nitrogen-Fixing Cyanobacterium Nostoc piscinale CENA21 From Solimoes/Amazon River Floodplain Sediments And Comparative Genomics To Uncover Biosynthetic Natural Products Potential.</title>
        <authorList>
            <person name="Leao T.F."/>
            <person name="Leao P.N."/>
            <person name="Guimaraes P.I."/>
            <person name="de Melo A.G.C."/>
            <person name="Ramos R.T.J."/>
            <person name="Silva A."/>
            <person name="Fiore M.F."/>
            <person name="Schneider M.P.C."/>
        </authorList>
    </citation>
    <scope>NUCLEOTIDE SEQUENCE [LARGE SCALE GENOMIC DNA]</scope>
    <source>
        <strain evidence="3">CENA21</strain>
    </source>
</reference>
<proteinExistence type="predicted"/>